<dbReference type="GO" id="GO:0019380">
    <property type="term" value="P:3-phenylpropionate catabolic process"/>
    <property type="evidence" value="ECO:0007669"/>
    <property type="project" value="TreeGrafter"/>
</dbReference>
<dbReference type="Gene3D" id="3.10.450.50">
    <property type="match status" value="1"/>
</dbReference>
<reference evidence="3 4" key="1">
    <citation type="submission" date="2018-10" db="EMBL/GenBank/DDBJ databases">
        <authorList>
            <person name="Criscuolo A."/>
        </authorList>
    </citation>
    <scope>NUCLEOTIDE SEQUENCE [LARGE SCALE GENOMIC DNA]</scope>
    <source>
        <strain evidence="3">DnA1</strain>
    </source>
</reference>
<proteinExistence type="inferred from homology"/>
<name>A0A3P4AXB4_9BURK</name>
<comment type="similarity">
    <text evidence="1">Belongs to the bacterial ring-hydroxylating dioxygenase beta subunit family.</text>
</comment>
<accession>A0A3P4AXB4</accession>
<evidence type="ECO:0000256" key="1">
    <source>
        <dbReference type="ARBA" id="ARBA00009570"/>
    </source>
</evidence>
<dbReference type="OrthoDB" id="7062869at2"/>
<organism evidence="3 4">
    <name type="scientific">Pigmentiphaga humi</name>
    <dbReference type="NCBI Taxonomy" id="2478468"/>
    <lineage>
        <taxon>Bacteria</taxon>
        <taxon>Pseudomonadati</taxon>
        <taxon>Pseudomonadota</taxon>
        <taxon>Betaproteobacteria</taxon>
        <taxon>Burkholderiales</taxon>
        <taxon>Alcaligenaceae</taxon>
        <taxon>Pigmentiphaga</taxon>
    </lineage>
</organism>
<dbReference type="EC" id="1.14.12.1" evidence="3"/>
<dbReference type="Proteomes" id="UP000277294">
    <property type="component" value="Unassembled WGS sequence"/>
</dbReference>
<dbReference type="RefSeq" id="WP_160142112.1">
    <property type="nucleotide sequence ID" value="NZ_UWPJ01000005.1"/>
</dbReference>
<dbReference type="AlphaFoldDB" id="A0A3P4AXB4"/>
<keyword evidence="4" id="KW-1185">Reference proteome</keyword>
<dbReference type="CDD" id="cd00667">
    <property type="entry name" value="ring_hydroxylating_dioxygenases_beta"/>
    <property type="match status" value="1"/>
</dbReference>
<dbReference type="SUPFAM" id="SSF54427">
    <property type="entry name" value="NTF2-like"/>
    <property type="match status" value="1"/>
</dbReference>
<dbReference type="GO" id="GO:0018618">
    <property type="term" value="F:anthranilate 1,2-dioxygenase (deaminating, decarboxylating) activity"/>
    <property type="evidence" value="ECO:0007669"/>
    <property type="project" value="UniProtKB-EC"/>
</dbReference>
<gene>
    <name evidence="3" type="primary">antB</name>
    <name evidence="3" type="ORF">PIGHUM_00463</name>
</gene>
<sequence>MAVDTDLHAQVSTLLAREAIYLDEKDWDAWLGLFAPDVEYFVPAWLSEDVLTTDPRTQLCLMHMDSRLGLEERVFRIRSRDSFASLPLDRTAHQTTNIFVAGQSGDEIEVKASWLVHCVGPRGEATRGGRYDYTLRRTDEGLKIARKRIVMIDEKIEGTVDVYHI</sequence>
<protein>
    <submittedName>
        <fullName evidence="3">Anthranilate 1,2-dioxygenase small subunit</fullName>
        <ecNumber evidence="3">1.14.12.1</ecNumber>
    </submittedName>
</protein>
<dbReference type="PANTHER" id="PTHR41534:SF1">
    <property type="entry name" value="BLR3401 PROTEIN"/>
    <property type="match status" value="1"/>
</dbReference>
<dbReference type="InterPro" id="IPR000391">
    <property type="entry name" value="Rng_hydr_dOase-bsu"/>
</dbReference>
<dbReference type="EMBL" id="UWPJ01000005">
    <property type="protein sequence ID" value="VCU68412.1"/>
    <property type="molecule type" value="Genomic_DNA"/>
</dbReference>
<dbReference type="Pfam" id="PF00866">
    <property type="entry name" value="Ring_hydroxyl_B"/>
    <property type="match status" value="1"/>
</dbReference>
<keyword evidence="2 3" id="KW-0560">Oxidoreductase</keyword>
<evidence type="ECO:0000313" key="4">
    <source>
        <dbReference type="Proteomes" id="UP000277294"/>
    </source>
</evidence>
<dbReference type="InterPro" id="IPR032710">
    <property type="entry name" value="NTF2-like_dom_sf"/>
</dbReference>
<keyword evidence="3" id="KW-0223">Dioxygenase</keyword>
<evidence type="ECO:0000256" key="2">
    <source>
        <dbReference type="ARBA" id="ARBA00023002"/>
    </source>
</evidence>
<dbReference type="PANTHER" id="PTHR41534">
    <property type="entry name" value="BLR3401 PROTEIN"/>
    <property type="match status" value="1"/>
</dbReference>
<evidence type="ECO:0000313" key="3">
    <source>
        <dbReference type="EMBL" id="VCU68412.1"/>
    </source>
</evidence>